<organism evidence="1 2">
    <name type="scientific">Penicillium camemberti (strain FM 013)</name>
    <dbReference type="NCBI Taxonomy" id="1429867"/>
    <lineage>
        <taxon>Eukaryota</taxon>
        <taxon>Fungi</taxon>
        <taxon>Dikarya</taxon>
        <taxon>Ascomycota</taxon>
        <taxon>Pezizomycotina</taxon>
        <taxon>Eurotiomycetes</taxon>
        <taxon>Eurotiomycetidae</taxon>
        <taxon>Eurotiales</taxon>
        <taxon>Aspergillaceae</taxon>
        <taxon>Penicillium</taxon>
    </lineage>
</organism>
<dbReference type="AlphaFoldDB" id="A0A0G4PLV0"/>
<proteinExistence type="predicted"/>
<gene>
    <name evidence="1" type="ORF">PCAMFM013_S022g000062</name>
</gene>
<dbReference type="STRING" id="1429867.A0A0G4PLV0"/>
<evidence type="ECO:0000313" key="1">
    <source>
        <dbReference type="EMBL" id="CRL27382.1"/>
    </source>
</evidence>
<evidence type="ECO:0000313" key="2">
    <source>
        <dbReference type="Proteomes" id="UP000053732"/>
    </source>
</evidence>
<dbReference type="Proteomes" id="UP000053732">
    <property type="component" value="Unassembled WGS sequence"/>
</dbReference>
<name>A0A0G4PLV0_PENC3</name>
<keyword evidence="2" id="KW-1185">Reference proteome</keyword>
<accession>A0A0G4PLV0</accession>
<protein>
    <submittedName>
        <fullName evidence="1">Str. FM013</fullName>
    </submittedName>
</protein>
<reference evidence="1 2" key="1">
    <citation type="journal article" date="2014" name="Nat. Commun.">
        <title>Multiple recent horizontal transfers of a large genomic region in cheese making fungi.</title>
        <authorList>
            <person name="Cheeseman K."/>
            <person name="Ropars J."/>
            <person name="Renault P."/>
            <person name="Dupont J."/>
            <person name="Gouzy J."/>
            <person name="Branca A."/>
            <person name="Abraham A.L."/>
            <person name="Ceppi M."/>
            <person name="Conseiller E."/>
            <person name="Debuchy R."/>
            <person name="Malagnac F."/>
            <person name="Goarin A."/>
            <person name="Silar P."/>
            <person name="Lacoste S."/>
            <person name="Sallet E."/>
            <person name="Bensimon A."/>
            <person name="Giraud T."/>
            <person name="Brygoo Y."/>
        </authorList>
    </citation>
    <scope>NUCLEOTIDE SEQUENCE [LARGE SCALE GENOMIC DNA]</scope>
    <source>
        <strain evidence="2">FM 013</strain>
    </source>
</reference>
<sequence length="204" mass="22805">MQSLVFEPAAPGIVETLFPSANTGCASTAGYPIVPTRGGPRTLVIANIIAVSFQVRSRAELQKRAGCLAVTHLIPLCSGFSFSLPAHVYRIKQGPFQWAHRWLGRLCVVHCLLHGPDIVSRRFCLRRSLQFFDVGHNSDSRCTLCSPRSEPAPYLIDRATPYRWILLGGIYTGLGWSARTCLHTMWVHRSWRITSRQALARSFN</sequence>
<dbReference type="EMBL" id="HG793155">
    <property type="protein sequence ID" value="CRL27382.1"/>
    <property type="molecule type" value="Genomic_DNA"/>
</dbReference>